<evidence type="ECO:0000256" key="5">
    <source>
        <dbReference type="ARBA" id="ARBA00023136"/>
    </source>
</evidence>
<dbReference type="RefSeq" id="WP_130855806.1">
    <property type="nucleotide sequence ID" value="NZ_JBHLWO010000002.1"/>
</dbReference>
<evidence type="ECO:0000256" key="6">
    <source>
        <dbReference type="SAM" id="Phobius"/>
    </source>
</evidence>
<accession>A0ABV6HL51</accession>
<sequence length="324" mass="37008">MLRFIKIILFLSVVISLGIYIAHTDLTQVTRSLAHIGWGFCWVLILTCLAYLLGTLAWAYCLGDQRKRINIYQLFWIRLIGETVSLFNPSSIIGGDFLKAELLKPYMIERKSAIRSVIVSRFLMIASQLLLSALAVAILLKQSSDDSFNRQVASFFPYFVIVFLVISLLIFLIFRLTKSLHKKLTTRFSQLKLSLTTTLSETKLYYHQEKKALWLSFLFFSLHWFVGSLEFLLILHSLDINIDVIESLAMDMGVIFFKSAGAIIPGQIGIEEYGNQFMLEFIGITGSLWLSVSVVRRARQLVWLLFGGISYVVYHRKAPQLQAV</sequence>
<feature type="transmembrane region" description="Helical" evidence="6">
    <location>
        <begin position="35"/>
        <end position="61"/>
    </location>
</feature>
<dbReference type="Pfam" id="PF03706">
    <property type="entry name" value="LPG_synthase_TM"/>
    <property type="match status" value="1"/>
</dbReference>
<keyword evidence="4 6" id="KW-1133">Transmembrane helix</keyword>
<evidence type="ECO:0000256" key="1">
    <source>
        <dbReference type="ARBA" id="ARBA00004651"/>
    </source>
</evidence>
<feature type="transmembrane region" description="Helical" evidence="6">
    <location>
        <begin position="212"/>
        <end position="235"/>
    </location>
</feature>
<keyword evidence="3 6" id="KW-0812">Transmembrane</keyword>
<evidence type="ECO:0000256" key="2">
    <source>
        <dbReference type="ARBA" id="ARBA00022475"/>
    </source>
</evidence>
<gene>
    <name evidence="7" type="ORF">ACFFI0_15010</name>
</gene>
<name>A0ABV6HL51_9SPHI</name>
<feature type="transmembrane region" description="Helical" evidence="6">
    <location>
        <begin position="7"/>
        <end position="23"/>
    </location>
</feature>
<dbReference type="EMBL" id="JBHLWO010000002">
    <property type="protein sequence ID" value="MFC0319629.1"/>
    <property type="molecule type" value="Genomic_DNA"/>
</dbReference>
<evidence type="ECO:0000256" key="3">
    <source>
        <dbReference type="ARBA" id="ARBA00022692"/>
    </source>
</evidence>
<evidence type="ECO:0000313" key="7">
    <source>
        <dbReference type="EMBL" id="MFC0319629.1"/>
    </source>
</evidence>
<reference evidence="7 8" key="1">
    <citation type="submission" date="2024-09" db="EMBL/GenBank/DDBJ databases">
        <authorList>
            <person name="Sun Q."/>
            <person name="Mori K."/>
        </authorList>
    </citation>
    <scope>NUCLEOTIDE SEQUENCE [LARGE SCALE GENOMIC DNA]</scope>
    <source>
        <strain evidence="7 8">CCM 7765</strain>
    </source>
</reference>
<dbReference type="InterPro" id="IPR022791">
    <property type="entry name" value="L-PG_synthase/AglD"/>
</dbReference>
<protein>
    <submittedName>
        <fullName evidence="7">Flippase-like domain-containing protein</fullName>
    </submittedName>
</protein>
<keyword evidence="5 6" id="KW-0472">Membrane</keyword>
<dbReference type="PANTHER" id="PTHR40277:SF1">
    <property type="entry name" value="BLL5419 PROTEIN"/>
    <property type="match status" value="1"/>
</dbReference>
<dbReference type="NCBIfam" id="TIGR00374">
    <property type="entry name" value="flippase-like domain"/>
    <property type="match status" value="1"/>
</dbReference>
<feature type="transmembrane region" description="Helical" evidence="6">
    <location>
        <begin position="277"/>
        <end position="295"/>
    </location>
</feature>
<dbReference type="PANTHER" id="PTHR40277">
    <property type="entry name" value="BLL5419 PROTEIN"/>
    <property type="match status" value="1"/>
</dbReference>
<feature type="transmembrane region" description="Helical" evidence="6">
    <location>
        <begin position="118"/>
        <end position="140"/>
    </location>
</feature>
<keyword evidence="2" id="KW-1003">Cell membrane</keyword>
<dbReference type="Proteomes" id="UP001589774">
    <property type="component" value="Unassembled WGS sequence"/>
</dbReference>
<proteinExistence type="predicted"/>
<organism evidence="7 8">
    <name type="scientific">Olivibacter oleidegradans</name>
    <dbReference type="NCBI Taxonomy" id="760123"/>
    <lineage>
        <taxon>Bacteria</taxon>
        <taxon>Pseudomonadati</taxon>
        <taxon>Bacteroidota</taxon>
        <taxon>Sphingobacteriia</taxon>
        <taxon>Sphingobacteriales</taxon>
        <taxon>Sphingobacteriaceae</taxon>
        <taxon>Olivibacter</taxon>
    </lineage>
</organism>
<evidence type="ECO:0000256" key="4">
    <source>
        <dbReference type="ARBA" id="ARBA00022989"/>
    </source>
</evidence>
<keyword evidence="8" id="KW-1185">Reference proteome</keyword>
<feature type="transmembrane region" description="Helical" evidence="6">
    <location>
        <begin position="152"/>
        <end position="174"/>
    </location>
</feature>
<comment type="caution">
    <text evidence="7">The sequence shown here is derived from an EMBL/GenBank/DDBJ whole genome shotgun (WGS) entry which is preliminary data.</text>
</comment>
<evidence type="ECO:0000313" key="8">
    <source>
        <dbReference type="Proteomes" id="UP001589774"/>
    </source>
</evidence>
<comment type="subcellular location">
    <subcellularLocation>
        <location evidence="1">Cell membrane</location>
        <topology evidence="1">Multi-pass membrane protein</topology>
    </subcellularLocation>
</comment>